<gene>
    <name evidence="2" type="ORF">Cvel_29605</name>
</gene>
<dbReference type="AlphaFoldDB" id="A0A0G4HNW6"/>
<evidence type="ECO:0000313" key="2">
    <source>
        <dbReference type="EMBL" id="CEM45860.1"/>
    </source>
</evidence>
<sequence length="86" mass="9387">MISEEWESGSYGRALFSSSSPNEQRNETVRPCKAQGVIRTCLAEHLSVQSGIQGLSPEKIFLFLDLLPASVEEIKLGECSDLDTVG</sequence>
<accession>A0A0G4HNW6</accession>
<proteinExistence type="predicted"/>
<evidence type="ECO:0000256" key="1">
    <source>
        <dbReference type="SAM" id="MobiDB-lite"/>
    </source>
</evidence>
<dbReference type="EMBL" id="CDMZ01003305">
    <property type="protein sequence ID" value="CEM45860.1"/>
    <property type="molecule type" value="Genomic_DNA"/>
</dbReference>
<protein>
    <submittedName>
        <fullName evidence="2">Uncharacterized protein</fullName>
    </submittedName>
</protein>
<feature type="region of interest" description="Disordered" evidence="1">
    <location>
        <begin position="1"/>
        <end position="28"/>
    </location>
</feature>
<dbReference type="VEuPathDB" id="CryptoDB:Cvel_29605"/>
<organism evidence="2">
    <name type="scientific">Chromera velia CCMP2878</name>
    <dbReference type="NCBI Taxonomy" id="1169474"/>
    <lineage>
        <taxon>Eukaryota</taxon>
        <taxon>Sar</taxon>
        <taxon>Alveolata</taxon>
        <taxon>Colpodellida</taxon>
        <taxon>Chromeraceae</taxon>
        <taxon>Chromera</taxon>
    </lineage>
</organism>
<name>A0A0G4HNW6_9ALVE</name>
<reference evidence="2" key="1">
    <citation type="submission" date="2014-11" db="EMBL/GenBank/DDBJ databases">
        <authorList>
            <person name="Otto D Thomas"/>
            <person name="Naeem Raeece"/>
        </authorList>
    </citation>
    <scope>NUCLEOTIDE SEQUENCE</scope>
</reference>